<gene>
    <name evidence="8" type="ORF">L21SP2_2986</name>
</gene>
<evidence type="ECO:0000256" key="5">
    <source>
        <dbReference type="ARBA" id="ARBA00022975"/>
    </source>
</evidence>
<protein>
    <submittedName>
        <fullName evidence="8">Putative dihydropyrimidine dehydrogenase [NADP+], similar to dihydroorotate dehydrogenase</fullName>
    </submittedName>
</protein>
<evidence type="ECO:0000256" key="4">
    <source>
        <dbReference type="ARBA" id="ARBA00022643"/>
    </source>
</evidence>
<keyword evidence="9" id="KW-1185">Reference proteome</keyword>
<keyword evidence="5" id="KW-0665">Pyrimidine biosynthesis</keyword>
<evidence type="ECO:0000259" key="7">
    <source>
        <dbReference type="Pfam" id="PF01180"/>
    </source>
</evidence>
<dbReference type="Pfam" id="PF01180">
    <property type="entry name" value="DHO_dh"/>
    <property type="match status" value="1"/>
</dbReference>
<dbReference type="GO" id="GO:0044205">
    <property type="term" value="P:'de novo' UMP biosynthetic process"/>
    <property type="evidence" value="ECO:0007669"/>
    <property type="project" value="UniProtKB-UniPathway"/>
</dbReference>
<dbReference type="GO" id="GO:0006207">
    <property type="term" value="P:'de novo' pyrimidine nucleobase biosynthetic process"/>
    <property type="evidence" value="ECO:0007669"/>
    <property type="project" value="TreeGrafter"/>
</dbReference>
<keyword evidence="4" id="KW-0288">FMN</keyword>
<dbReference type="EMBL" id="CP006939">
    <property type="protein sequence ID" value="AHC16332.1"/>
    <property type="molecule type" value="Genomic_DNA"/>
</dbReference>
<reference evidence="8 9" key="1">
    <citation type="journal article" date="2015" name="Stand. Genomic Sci.">
        <title>Complete genome sequence and description of Salinispira pacifica gen. nov., sp. nov., a novel spirochaete isolated form a hypersaline microbial mat.</title>
        <authorList>
            <person name="Ben Hania W."/>
            <person name="Joseph M."/>
            <person name="Schumann P."/>
            <person name="Bunk B."/>
            <person name="Fiebig A."/>
            <person name="Sproer C."/>
            <person name="Klenk H.P."/>
            <person name="Fardeau M.L."/>
            <person name="Spring S."/>
        </authorList>
    </citation>
    <scope>NUCLEOTIDE SEQUENCE [LARGE SCALE GENOMIC DNA]</scope>
    <source>
        <strain evidence="8 9">L21-RPul-D2</strain>
    </source>
</reference>
<evidence type="ECO:0000313" key="9">
    <source>
        <dbReference type="Proteomes" id="UP000018680"/>
    </source>
</evidence>
<evidence type="ECO:0000256" key="1">
    <source>
        <dbReference type="ARBA" id="ARBA00001917"/>
    </source>
</evidence>
<dbReference type="InterPro" id="IPR013785">
    <property type="entry name" value="Aldolase_TIM"/>
</dbReference>
<comment type="cofactor">
    <cofactor evidence="1">
        <name>FMN</name>
        <dbReference type="ChEBI" id="CHEBI:58210"/>
    </cofactor>
</comment>
<sequence length="337" mass="37650">MSKLQSSYMGMDLKNPLIVGACSLTSNMDAIRKIEDNGAGALIIKSLFEEQIQYKSHNHDQDLHMYDNWHAEMHSIFPEVEHAGPDEHLMWTQRAKEAVKIPVIASLNAINTATWSEWAKQLQDTGVDGLELNFFAIPGDRTEAAADIEAGQIEAIKAVKKAVKIPVSIKLSPYYTSPYQFISKLADAGADGLVLFNRFFHPAIDVENESSSYPWNLSTPQDAGLPLRFVGMMADKVSADICASNGIHEAEDAIAMLLAGASSFQVVSTLYKNKLKKIGDILNGIEKWMDTKGYKGIKDFRAKLSESQNEDKMAYRRVQYVRMLLRSNDYIERPNVI</sequence>
<dbReference type="eggNOG" id="COG0167">
    <property type="taxonomic scope" value="Bacteria"/>
</dbReference>
<evidence type="ECO:0000313" key="8">
    <source>
        <dbReference type="EMBL" id="AHC16332.1"/>
    </source>
</evidence>
<dbReference type="UniPathway" id="UPA00070"/>
<dbReference type="STRING" id="1307761.L21SP2_2986"/>
<evidence type="ECO:0000256" key="3">
    <source>
        <dbReference type="ARBA" id="ARBA00022630"/>
    </source>
</evidence>
<dbReference type="PANTHER" id="PTHR48109">
    <property type="entry name" value="DIHYDROOROTATE DEHYDROGENASE (QUINONE), MITOCHONDRIAL-RELATED"/>
    <property type="match status" value="1"/>
</dbReference>
<dbReference type="Gene3D" id="3.20.20.70">
    <property type="entry name" value="Aldolase class I"/>
    <property type="match status" value="1"/>
</dbReference>
<dbReference type="InterPro" id="IPR005720">
    <property type="entry name" value="Dihydroorotate_DH_cat"/>
</dbReference>
<dbReference type="InterPro" id="IPR012135">
    <property type="entry name" value="Dihydroorotate_DH_1_2"/>
</dbReference>
<evidence type="ECO:0000256" key="6">
    <source>
        <dbReference type="ARBA" id="ARBA00023002"/>
    </source>
</evidence>
<proteinExistence type="predicted"/>
<dbReference type="PIRSF" id="PIRSF000164">
    <property type="entry name" value="DHO_oxidase"/>
    <property type="match status" value="1"/>
</dbReference>
<dbReference type="NCBIfam" id="NF005741">
    <property type="entry name" value="PRK07565.1"/>
    <property type="match status" value="1"/>
</dbReference>
<comment type="pathway">
    <text evidence="2">Pyrimidine metabolism; UMP biosynthesis via de novo pathway.</text>
</comment>
<dbReference type="SUPFAM" id="SSF51395">
    <property type="entry name" value="FMN-linked oxidoreductases"/>
    <property type="match status" value="1"/>
</dbReference>
<accession>V5WKH8</accession>
<dbReference type="OrthoDB" id="9794954at2"/>
<dbReference type="AlphaFoldDB" id="V5WKH8"/>
<dbReference type="GO" id="GO:0004152">
    <property type="term" value="F:dihydroorotate dehydrogenase activity"/>
    <property type="evidence" value="ECO:0007669"/>
    <property type="project" value="InterPro"/>
</dbReference>
<dbReference type="KEGG" id="slr:L21SP2_2986"/>
<dbReference type="PANTHER" id="PTHR48109:SF3">
    <property type="entry name" value="SLL0744 PROTEIN"/>
    <property type="match status" value="1"/>
</dbReference>
<organism evidence="8 9">
    <name type="scientific">Salinispira pacifica</name>
    <dbReference type="NCBI Taxonomy" id="1307761"/>
    <lineage>
        <taxon>Bacteria</taxon>
        <taxon>Pseudomonadati</taxon>
        <taxon>Spirochaetota</taxon>
        <taxon>Spirochaetia</taxon>
        <taxon>Spirochaetales</taxon>
        <taxon>Spirochaetaceae</taxon>
        <taxon>Salinispira</taxon>
    </lineage>
</organism>
<keyword evidence="6" id="KW-0560">Oxidoreductase</keyword>
<name>V5WKH8_9SPIO</name>
<dbReference type="GO" id="GO:0005737">
    <property type="term" value="C:cytoplasm"/>
    <property type="evidence" value="ECO:0007669"/>
    <property type="project" value="InterPro"/>
</dbReference>
<keyword evidence="3" id="KW-0285">Flavoprotein</keyword>
<dbReference type="InterPro" id="IPR050074">
    <property type="entry name" value="DHO_dehydrogenase"/>
</dbReference>
<dbReference type="PATRIC" id="fig|1307761.3.peg.2975"/>
<dbReference type="HOGENOM" id="CLU_042042_4_0_12"/>
<evidence type="ECO:0000256" key="2">
    <source>
        <dbReference type="ARBA" id="ARBA00004725"/>
    </source>
</evidence>
<dbReference type="RefSeq" id="WP_024269229.1">
    <property type="nucleotide sequence ID" value="NC_023035.1"/>
</dbReference>
<feature type="domain" description="Dihydroorotate dehydrogenase catalytic" evidence="7">
    <location>
        <begin position="92"/>
        <end position="289"/>
    </location>
</feature>
<dbReference type="Proteomes" id="UP000018680">
    <property type="component" value="Chromosome"/>
</dbReference>